<evidence type="ECO:0000313" key="4">
    <source>
        <dbReference type="EnsemblMetazoa" id="HelroP192604"/>
    </source>
</evidence>
<dbReference type="PROSITE" id="PS50082">
    <property type="entry name" value="WD_REPEATS_2"/>
    <property type="match status" value="2"/>
</dbReference>
<dbReference type="Pfam" id="PF00400">
    <property type="entry name" value="WD40"/>
    <property type="match status" value="2"/>
</dbReference>
<dbReference type="PROSITE" id="PS50294">
    <property type="entry name" value="WD_REPEATS_REGION"/>
    <property type="match status" value="1"/>
</dbReference>
<name>T1FU43_HELRO</name>
<dbReference type="InterPro" id="IPR051075">
    <property type="entry name" value="SCF_subunit_WD-repeat"/>
</dbReference>
<keyword evidence="5" id="KW-1185">Reference proteome</keyword>
<dbReference type="KEGG" id="hro:HELRODRAFT_192604"/>
<dbReference type="SMART" id="SM00320">
    <property type="entry name" value="WD40"/>
    <property type="match status" value="5"/>
</dbReference>
<evidence type="ECO:0000256" key="2">
    <source>
        <dbReference type="SAM" id="MobiDB-lite"/>
    </source>
</evidence>
<dbReference type="CTD" id="20212339"/>
<dbReference type="EMBL" id="KB096945">
    <property type="protein sequence ID" value="ESO00361.1"/>
    <property type="molecule type" value="Genomic_DNA"/>
</dbReference>
<dbReference type="PANTHER" id="PTHR19872">
    <property type="entry name" value="UBIQUITIN LIGASE SPECIFICITY FACTOR/HREP PROTEIN"/>
    <property type="match status" value="1"/>
</dbReference>
<feature type="repeat" description="WD" evidence="1">
    <location>
        <begin position="324"/>
        <end position="355"/>
    </location>
</feature>
<dbReference type="InterPro" id="IPR001680">
    <property type="entry name" value="WD40_rpt"/>
</dbReference>
<reference evidence="3 5" key="2">
    <citation type="journal article" date="2013" name="Nature">
        <title>Insights into bilaterian evolution from three spiralian genomes.</title>
        <authorList>
            <person name="Simakov O."/>
            <person name="Marletaz F."/>
            <person name="Cho S.J."/>
            <person name="Edsinger-Gonzales E."/>
            <person name="Havlak P."/>
            <person name="Hellsten U."/>
            <person name="Kuo D.H."/>
            <person name="Larsson T."/>
            <person name="Lv J."/>
            <person name="Arendt D."/>
            <person name="Savage R."/>
            <person name="Osoegawa K."/>
            <person name="de Jong P."/>
            <person name="Grimwood J."/>
            <person name="Chapman J.A."/>
            <person name="Shapiro H."/>
            <person name="Aerts A."/>
            <person name="Otillar R.P."/>
            <person name="Terry A.Y."/>
            <person name="Boore J.L."/>
            <person name="Grigoriev I.V."/>
            <person name="Lindberg D.R."/>
            <person name="Seaver E.C."/>
            <person name="Weisblat D.A."/>
            <person name="Putnam N.H."/>
            <person name="Rokhsar D.S."/>
        </authorList>
    </citation>
    <scope>NUCLEOTIDE SEQUENCE</scope>
</reference>
<dbReference type="OrthoDB" id="674604at2759"/>
<evidence type="ECO:0000256" key="1">
    <source>
        <dbReference type="PROSITE-ProRule" id="PRU00221"/>
    </source>
</evidence>
<dbReference type="PANTHER" id="PTHR19872:SF7">
    <property type="entry name" value="F-BOX AND WD REPEAT DOMAIN CONTAINING PROTEIN 10B-RELATED"/>
    <property type="match status" value="1"/>
</dbReference>
<dbReference type="STRING" id="6412.T1FU43"/>
<dbReference type="Gene3D" id="2.130.10.10">
    <property type="entry name" value="YVTN repeat-like/Quinoprotein amine dehydrogenase"/>
    <property type="match status" value="2"/>
</dbReference>
<keyword evidence="1" id="KW-0853">WD repeat</keyword>
<reference evidence="4" key="3">
    <citation type="submission" date="2015-06" db="UniProtKB">
        <authorList>
            <consortium name="EnsemblMetazoa"/>
        </authorList>
    </citation>
    <scope>IDENTIFICATION</scope>
</reference>
<dbReference type="GeneID" id="20212339"/>
<feature type="region of interest" description="Disordered" evidence="2">
    <location>
        <begin position="414"/>
        <end position="457"/>
    </location>
</feature>
<feature type="repeat" description="WD" evidence="1">
    <location>
        <begin position="104"/>
        <end position="135"/>
    </location>
</feature>
<reference evidence="5" key="1">
    <citation type="submission" date="2012-12" db="EMBL/GenBank/DDBJ databases">
        <authorList>
            <person name="Hellsten U."/>
            <person name="Grimwood J."/>
            <person name="Chapman J.A."/>
            <person name="Shapiro H."/>
            <person name="Aerts A."/>
            <person name="Otillar R.P."/>
            <person name="Terry A.Y."/>
            <person name="Boore J.L."/>
            <person name="Simakov O."/>
            <person name="Marletaz F."/>
            <person name="Cho S.-J."/>
            <person name="Edsinger-Gonzales E."/>
            <person name="Havlak P."/>
            <person name="Kuo D.-H."/>
            <person name="Larsson T."/>
            <person name="Lv J."/>
            <person name="Arendt D."/>
            <person name="Savage R."/>
            <person name="Osoegawa K."/>
            <person name="de Jong P."/>
            <person name="Lindberg D.R."/>
            <person name="Seaver E.C."/>
            <person name="Weisblat D.A."/>
            <person name="Putnam N.H."/>
            <person name="Grigoriev I.V."/>
            <person name="Rokhsar D.S."/>
        </authorList>
    </citation>
    <scope>NUCLEOTIDE SEQUENCE</scope>
</reference>
<protein>
    <submittedName>
        <fullName evidence="3 4">Uncharacterized protein</fullName>
    </submittedName>
</protein>
<dbReference type="InParanoid" id="T1FU43"/>
<dbReference type="AlphaFoldDB" id="T1FU43"/>
<accession>T1FU43</accession>
<dbReference type="InterPro" id="IPR015943">
    <property type="entry name" value="WD40/YVTN_repeat-like_dom_sf"/>
</dbReference>
<feature type="compositionally biased region" description="Low complexity" evidence="2">
    <location>
        <begin position="414"/>
        <end position="423"/>
    </location>
</feature>
<dbReference type="EnsemblMetazoa" id="HelroT192604">
    <property type="protein sequence ID" value="HelroP192604"/>
    <property type="gene ID" value="HelroG192604"/>
</dbReference>
<dbReference type="RefSeq" id="XP_009021411.1">
    <property type="nucleotide sequence ID" value="XM_009023163.1"/>
</dbReference>
<gene>
    <name evidence="4" type="primary">20212339</name>
    <name evidence="3" type="ORF">HELRODRAFT_192604</name>
</gene>
<evidence type="ECO:0000313" key="5">
    <source>
        <dbReference type="Proteomes" id="UP000015101"/>
    </source>
</evidence>
<sequence>MDCHSNRGIAIAIEDTRKIFNYLDDVSLSRCLRRCEDRVEWNGEENIFCCPYNSTIIVPHQDGAFKKRTVTMNSETIVVTVDKRFVVLLNEPFHTLNASDSTLMTCHVASITKLVVDRQAAHVITSSYDSTIRKWCLVRKKCIKLFTGHADAVNCIHQQSHYLASGSSDKTCKEDVALLEGEGVKNCATLRDQDERYKLWNVETGRCLWTSRLQAPVTAVQIQSIKFCFVATSTGCINIFEIKTGKSIKKIKVQTCSITCLKLSSCHMAASATNGVVTILSWNVVSNEPAEVEYDCNREETSANKCQIEQHTNNDIIEITSLCFLKHNKRVQCLELIDEEPTLISGSDDGFVRLWIRNSCIRILYSTQFADPISQVIVVENKLLINSTSTVTLLTFKQRKQDGSIANQFRIKSSLSASHSASPRRPPSRLPPRPPSLPPSKSASRSSSKSISRSAYSELRISSPSFLEHADVQTRKF</sequence>
<dbReference type="Proteomes" id="UP000015101">
    <property type="component" value="Unassembled WGS sequence"/>
</dbReference>
<organism evidence="4 5">
    <name type="scientific">Helobdella robusta</name>
    <name type="common">Californian leech</name>
    <dbReference type="NCBI Taxonomy" id="6412"/>
    <lineage>
        <taxon>Eukaryota</taxon>
        <taxon>Metazoa</taxon>
        <taxon>Spiralia</taxon>
        <taxon>Lophotrochozoa</taxon>
        <taxon>Annelida</taxon>
        <taxon>Clitellata</taxon>
        <taxon>Hirudinea</taxon>
        <taxon>Rhynchobdellida</taxon>
        <taxon>Glossiphoniidae</taxon>
        <taxon>Helobdella</taxon>
    </lineage>
</organism>
<proteinExistence type="predicted"/>
<dbReference type="eggNOG" id="KOG0274">
    <property type="taxonomic scope" value="Eukaryota"/>
</dbReference>
<evidence type="ECO:0000313" key="3">
    <source>
        <dbReference type="EMBL" id="ESO00361.1"/>
    </source>
</evidence>
<feature type="compositionally biased region" description="Pro residues" evidence="2">
    <location>
        <begin position="424"/>
        <end position="438"/>
    </location>
</feature>
<dbReference type="HOGENOM" id="CLU_572767_0_0_1"/>
<dbReference type="InterPro" id="IPR036322">
    <property type="entry name" value="WD40_repeat_dom_sf"/>
</dbReference>
<dbReference type="EMBL" id="AMQM01005424">
    <property type="status" value="NOT_ANNOTATED_CDS"/>
    <property type="molecule type" value="Genomic_DNA"/>
</dbReference>
<dbReference type="SUPFAM" id="SSF50978">
    <property type="entry name" value="WD40 repeat-like"/>
    <property type="match status" value="1"/>
</dbReference>
<feature type="compositionally biased region" description="Low complexity" evidence="2">
    <location>
        <begin position="439"/>
        <end position="454"/>
    </location>
</feature>